<dbReference type="NCBIfam" id="NF001933">
    <property type="entry name" value="PRK00711.1"/>
    <property type="match status" value="1"/>
</dbReference>
<protein>
    <submittedName>
        <fullName evidence="4">D-amino acid dehydrogenase</fullName>
    </submittedName>
</protein>
<sequence>MHILIVGAGLAGVTAAWYLRTAGHSVTVIERNAAPALETSFANGGQISISHPEPWANPGAPLTILKWLGRKDAPLLFRWPAEAARIKWGLQFLHECLPHRTRRNTLAIARLAAFSGHELRALREATDIHYNSLSRGVLHLYFAKENYLHGEAQQRVLSELGIASKMLTPSACVDQEPSLAHVETRLVGGMLGSEDESGDAQRFVTELTERCRDIGVEFLFNARVRSLIRDNKRVGGIEIERDGQRETLGADSYVIAAGSYSPLLVRPLGERLPIYPVKGYSTTLKLKDPARAPTVSLTDESRRIVCSRLGDSLRIAGTAELNGYNTELDPERCSALLRWAEDLFPGACDASEPNYWAGLRPTTPSNLPIIGRGGLENLYYNTGHGTLGWTLAAGSARKLANNIDGLTSEV</sequence>
<dbReference type="InterPro" id="IPR036188">
    <property type="entry name" value="FAD/NAD-bd_sf"/>
</dbReference>
<evidence type="ECO:0000256" key="2">
    <source>
        <dbReference type="ARBA" id="ARBA00023002"/>
    </source>
</evidence>
<dbReference type="RefSeq" id="WP_170020034.1">
    <property type="nucleotide sequence ID" value="NZ_JABCSC020000001.1"/>
</dbReference>
<proteinExistence type="inferred from homology"/>
<keyword evidence="2" id="KW-0560">Oxidoreductase</keyword>
<gene>
    <name evidence="4" type="ORF">HJ583_001900</name>
</gene>
<dbReference type="SUPFAM" id="SSF54373">
    <property type="entry name" value="FAD-linked reductases, C-terminal domain"/>
    <property type="match status" value="1"/>
</dbReference>
<dbReference type="Proteomes" id="UP000778523">
    <property type="component" value="Unassembled WGS sequence"/>
</dbReference>
<dbReference type="Pfam" id="PF01266">
    <property type="entry name" value="DAO"/>
    <property type="match status" value="1"/>
</dbReference>
<dbReference type="Gene3D" id="3.30.9.10">
    <property type="entry name" value="D-Amino Acid Oxidase, subunit A, domain 2"/>
    <property type="match status" value="1"/>
</dbReference>
<dbReference type="PANTHER" id="PTHR13847">
    <property type="entry name" value="SARCOSINE DEHYDROGENASE-RELATED"/>
    <property type="match status" value="1"/>
</dbReference>
<comment type="similarity">
    <text evidence="1">Belongs to the DadA oxidoreductase family.</text>
</comment>
<dbReference type="InterPro" id="IPR006076">
    <property type="entry name" value="FAD-dep_OxRdtase"/>
</dbReference>
<dbReference type="Gene3D" id="3.90.660.10">
    <property type="match status" value="1"/>
</dbReference>
<dbReference type="Gene3D" id="3.50.50.60">
    <property type="entry name" value="FAD/NAD(P)-binding domain"/>
    <property type="match status" value="2"/>
</dbReference>
<evidence type="ECO:0000313" key="5">
    <source>
        <dbReference type="Proteomes" id="UP000778523"/>
    </source>
</evidence>
<evidence type="ECO:0000256" key="1">
    <source>
        <dbReference type="ARBA" id="ARBA00009410"/>
    </source>
</evidence>
<comment type="caution">
    <text evidence="4">The sequence shown here is derived from an EMBL/GenBank/DDBJ whole genome shotgun (WGS) entry which is preliminary data.</text>
</comment>
<dbReference type="PANTHER" id="PTHR13847:SF280">
    <property type="entry name" value="D-AMINO ACID DEHYDROGENASE"/>
    <property type="match status" value="1"/>
</dbReference>
<keyword evidence="5" id="KW-1185">Reference proteome</keyword>
<evidence type="ECO:0000313" key="4">
    <source>
        <dbReference type="EMBL" id="NSL53770.1"/>
    </source>
</evidence>
<reference evidence="4 5" key="1">
    <citation type="submission" date="2020-06" db="EMBL/GenBank/DDBJ databases">
        <title>Draft genome of Uliginosibacterium sp. IMCC34675.</title>
        <authorList>
            <person name="Song J."/>
        </authorList>
    </citation>
    <scope>NUCLEOTIDE SEQUENCE [LARGE SCALE GENOMIC DNA]</scope>
    <source>
        <strain evidence="4 5">IMCC34675</strain>
    </source>
</reference>
<accession>A0ABX2IIA5</accession>
<dbReference type="SUPFAM" id="SSF51905">
    <property type="entry name" value="FAD/NAD(P)-binding domain"/>
    <property type="match status" value="1"/>
</dbReference>
<feature type="domain" description="FAD dependent oxidoreductase" evidence="3">
    <location>
        <begin position="3"/>
        <end position="400"/>
    </location>
</feature>
<evidence type="ECO:0000259" key="3">
    <source>
        <dbReference type="Pfam" id="PF01266"/>
    </source>
</evidence>
<dbReference type="EMBL" id="JABCSC020000001">
    <property type="protein sequence ID" value="NSL53770.1"/>
    <property type="molecule type" value="Genomic_DNA"/>
</dbReference>
<name>A0ABX2IIA5_9RHOO</name>
<organism evidence="4 5">
    <name type="scientific">Uliginosibacterium aquaticum</name>
    <dbReference type="NCBI Taxonomy" id="2731212"/>
    <lineage>
        <taxon>Bacteria</taxon>
        <taxon>Pseudomonadati</taxon>
        <taxon>Pseudomonadota</taxon>
        <taxon>Betaproteobacteria</taxon>
        <taxon>Rhodocyclales</taxon>
        <taxon>Zoogloeaceae</taxon>
        <taxon>Uliginosibacterium</taxon>
    </lineage>
</organism>